<evidence type="ECO:0000256" key="5">
    <source>
        <dbReference type="ARBA" id="ARBA00050018"/>
    </source>
</evidence>
<comment type="catalytic activity">
    <reaction evidence="4">
        <text>glycine + O2 + H2O = glyoxylate + H2O2 + NH4(+)</text>
        <dbReference type="Rhea" id="RHEA:11532"/>
        <dbReference type="ChEBI" id="CHEBI:15377"/>
        <dbReference type="ChEBI" id="CHEBI:15379"/>
        <dbReference type="ChEBI" id="CHEBI:16240"/>
        <dbReference type="ChEBI" id="CHEBI:28938"/>
        <dbReference type="ChEBI" id="CHEBI:36655"/>
        <dbReference type="ChEBI" id="CHEBI:57305"/>
        <dbReference type="EC" id="1.4.3.19"/>
    </reaction>
</comment>
<accession>A0ABP6QAS5</accession>
<keyword evidence="3" id="KW-0560">Oxidoreductase</keyword>
<organism evidence="7 8">
    <name type="scientific">Actinocorallia longicatena</name>
    <dbReference type="NCBI Taxonomy" id="111803"/>
    <lineage>
        <taxon>Bacteria</taxon>
        <taxon>Bacillati</taxon>
        <taxon>Actinomycetota</taxon>
        <taxon>Actinomycetes</taxon>
        <taxon>Streptosporangiales</taxon>
        <taxon>Thermomonosporaceae</taxon>
        <taxon>Actinocorallia</taxon>
    </lineage>
</organism>
<keyword evidence="8" id="KW-1185">Reference proteome</keyword>
<dbReference type="InterPro" id="IPR012727">
    <property type="entry name" value="Gly_oxidase_ThiO"/>
</dbReference>
<gene>
    <name evidence="7" type="primary">thiO_2</name>
    <name evidence="7" type="ORF">GCM10010468_38270</name>
</gene>
<evidence type="ECO:0000256" key="2">
    <source>
        <dbReference type="ARBA" id="ARBA00022977"/>
    </source>
</evidence>
<evidence type="ECO:0000256" key="4">
    <source>
        <dbReference type="ARBA" id="ARBA00049872"/>
    </source>
</evidence>
<dbReference type="NCBIfam" id="TIGR02352">
    <property type="entry name" value="thiamin_ThiO"/>
    <property type="match status" value="1"/>
</dbReference>
<dbReference type="PANTHER" id="PTHR13847:SF289">
    <property type="entry name" value="GLYCINE OXIDASE"/>
    <property type="match status" value="1"/>
</dbReference>
<comment type="pathway">
    <text evidence="1">Cofactor biosynthesis; thiamine diphosphate biosynthesis.</text>
</comment>
<evidence type="ECO:0000313" key="7">
    <source>
        <dbReference type="EMBL" id="GAA3216290.1"/>
    </source>
</evidence>
<dbReference type="RefSeq" id="WP_344829892.1">
    <property type="nucleotide sequence ID" value="NZ_BAAAUV010000008.1"/>
</dbReference>
<dbReference type="Gene3D" id="3.30.9.10">
    <property type="entry name" value="D-Amino Acid Oxidase, subunit A, domain 2"/>
    <property type="match status" value="1"/>
</dbReference>
<dbReference type="SUPFAM" id="SSF51905">
    <property type="entry name" value="FAD/NAD(P)-binding domain"/>
    <property type="match status" value="1"/>
</dbReference>
<dbReference type="Gene3D" id="3.50.50.60">
    <property type="entry name" value="FAD/NAD(P)-binding domain"/>
    <property type="match status" value="1"/>
</dbReference>
<name>A0ABP6QAS5_9ACTN</name>
<dbReference type="EC" id="1.4.3.19" evidence="5"/>
<dbReference type="InterPro" id="IPR036188">
    <property type="entry name" value="FAD/NAD-bd_sf"/>
</dbReference>
<feature type="domain" description="FAD dependent oxidoreductase" evidence="6">
    <location>
        <begin position="3"/>
        <end position="344"/>
    </location>
</feature>
<evidence type="ECO:0000256" key="3">
    <source>
        <dbReference type="ARBA" id="ARBA00023002"/>
    </source>
</evidence>
<sequence length="373" mass="39421">MNVIIGAGVIGLGIAWRASQRGLPVTLIDPEPGGGASHVAAGMLTPVGELQYGEENHLQLGIDSRDRYPAFAAELLDLTGIDIAYRQEGVLSVAYDGDDLAWLRDQHAFQRTLDVGTELLTGRECRRLEPMLAPEVRGGILAPADGSADPRRLTAALLKATAHLPLVRKRAAEIVERDGRVTGVRLEDGGVVAAERVVLAGGSWSGRLADVPIRPVKGQVIRLHCPVPFLTRATRALVRGFAMYVVPRPDGEIVIGATQEELGFDGRVTAGGVWELLRDARTLLPGVTELEFREVTASFRPGSPDNAPILGPAGPAGPEGLLVATGHFRNGILLTPVTADALAAVLAGEPLPEVARPFTLDRFPSVPAAGAHP</sequence>
<evidence type="ECO:0000259" key="6">
    <source>
        <dbReference type="Pfam" id="PF01266"/>
    </source>
</evidence>
<evidence type="ECO:0000313" key="8">
    <source>
        <dbReference type="Proteomes" id="UP001501237"/>
    </source>
</evidence>
<dbReference type="PANTHER" id="PTHR13847">
    <property type="entry name" value="SARCOSINE DEHYDROGENASE-RELATED"/>
    <property type="match status" value="1"/>
</dbReference>
<dbReference type="InterPro" id="IPR006076">
    <property type="entry name" value="FAD-dep_OxRdtase"/>
</dbReference>
<dbReference type="Proteomes" id="UP001501237">
    <property type="component" value="Unassembled WGS sequence"/>
</dbReference>
<dbReference type="SUPFAM" id="SSF54373">
    <property type="entry name" value="FAD-linked reductases, C-terminal domain"/>
    <property type="match status" value="1"/>
</dbReference>
<proteinExistence type="predicted"/>
<dbReference type="EMBL" id="BAAAUV010000008">
    <property type="protein sequence ID" value="GAA3216290.1"/>
    <property type="molecule type" value="Genomic_DNA"/>
</dbReference>
<comment type="caution">
    <text evidence="7">The sequence shown here is derived from an EMBL/GenBank/DDBJ whole genome shotgun (WGS) entry which is preliminary data.</text>
</comment>
<protein>
    <recommendedName>
        <fullName evidence="5">glycine oxidase</fullName>
        <ecNumber evidence="5">1.4.3.19</ecNumber>
    </recommendedName>
</protein>
<dbReference type="Pfam" id="PF01266">
    <property type="entry name" value="DAO"/>
    <property type="match status" value="1"/>
</dbReference>
<evidence type="ECO:0000256" key="1">
    <source>
        <dbReference type="ARBA" id="ARBA00004948"/>
    </source>
</evidence>
<keyword evidence="2" id="KW-0784">Thiamine biosynthesis</keyword>
<reference evidence="8" key="1">
    <citation type="journal article" date="2019" name="Int. J. Syst. Evol. Microbiol.">
        <title>The Global Catalogue of Microorganisms (GCM) 10K type strain sequencing project: providing services to taxonomists for standard genome sequencing and annotation.</title>
        <authorList>
            <consortium name="The Broad Institute Genomics Platform"/>
            <consortium name="The Broad Institute Genome Sequencing Center for Infectious Disease"/>
            <person name="Wu L."/>
            <person name="Ma J."/>
        </authorList>
    </citation>
    <scope>NUCLEOTIDE SEQUENCE [LARGE SCALE GENOMIC DNA]</scope>
    <source>
        <strain evidence="8">JCM 9377</strain>
    </source>
</reference>